<name>A0A7S4CVP6_9EUGL</name>
<organism evidence="1">
    <name type="scientific">Eutreptiella gymnastica</name>
    <dbReference type="NCBI Taxonomy" id="73025"/>
    <lineage>
        <taxon>Eukaryota</taxon>
        <taxon>Discoba</taxon>
        <taxon>Euglenozoa</taxon>
        <taxon>Euglenida</taxon>
        <taxon>Spirocuta</taxon>
        <taxon>Euglenophyceae</taxon>
        <taxon>Eutreptiales</taxon>
        <taxon>Eutreptiaceae</taxon>
        <taxon>Eutreptiella</taxon>
    </lineage>
</organism>
<evidence type="ECO:0000313" key="1">
    <source>
        <dbReference type="EMBL" id="CAE0807959.1"/>
    </source>
</evidence>
<gene>
    <name evidence="1" type="ORF">EGYM00163_LOCUS19088</name>
</gene>
<protein>
    <submittedName>
        <fullName evidence="1">Uncharacterized protein</fullName>
    </submittedName>
</protein>
<dbReference type="AlphaFoldDB" id="A0A7S4CVP6"/>
<reference evidence="1" key="1">
    <citation type="submission" date="2021-01" db="EMBL/GenBank/DDBJ databases">
        <authorList>
            <person name="Corre E."/>
            <person name="Pelletier E."/>
            <person name="Niang G."/>
            <person name="Scheremetjew M."/>
            <person name="Finn R."/>
            <person name="Kale V."/>
            <person name="Holt S."/>
            <person name="Cochrane G."/>
            <person name="Meng A."/>
            <person name="Brown T."/>
            <person name="Cohen L."/>
        </authorList>
    </citation>
    <scope>NUCLEOTIDE SEQUENCE</scope>
    <source>
        <strain evidence="1">CCMP1594</strain>
    </source>
</reference>
<proteinExistence type="predicted"/>
<sequence length="108" mass="11896">MSALSTTLQNPQPIPCPSYVSSVGIACPSHNCPLFSEVQRHPFPVHQNGASPCMAGDCPKKRGNGAFWDPNWVKKEVPTRRFKAYQSEGSPTPLHVLGQDNELWILPL</sequence>
<accession>A0A7S4CVP6</accession>
<dbReference type="EMBL" id="HBJA01053862">
    <property type="protein sequence ID" value="CAE0807959.1"/>
    <property type="molecule type" value="Transcribed_RNA"/>
</dbReference>